<sequence>MRRRTVLVLGGLMVTTGCHSLGDSRLAQRIAALPGWPKNQVPPLAPTTYSQYHHDGWQWGSVSRVLVLPPLNESPYTRANTEFHAALTSELQRLGRFEVVAAPPDDCARLAATVHRDGSFDEATMLELARITRADVVVHAAITQYSPYPRPRMGVVVQVVHPGLAKVVASVDGLWDTTDAGIAEQVRTFYRQRPKPLPPRVRNYQIANDDVFAEELALDSPALFQRWVAHVISETLLGEEAASGVANRQAPAPAPVAGGSTSSACSTCPPAPVAPRRTSIFPLKQ</sequence>
<evidence type="ECO:0000313" key="3">
    <source>
        <dbReference type="Proteomes" id="UP000324974"/>
    </source>
</evidence>
<keyword evidence="3" id="KW-1185">Reference proteome</keyword>
<proteinExistence type="predicted"/>
<dbReference type="Gene3D" id="3.40.50.10610">
    <property type="entry name" value="ABC-type transport auxiliary lipoprotein component"/>
    <property type="match status" value="1"/>
</dbReference>
<dbReference type="PROSITE" id="PS51257">
    <property type="entry name" value="PROKAR_LIPOPROTEIN"/>
    <property type="match status" value="1"/>
</dbReference>
<organism evidence="2 3">
    <name type="scientific">Limnoglobus roseus</name>
    <dbReference type="NCBI Taxonomy" id="2598579"/>
    <lineage>
        <taxon>Bacteria</taxon>
        <taxon>Pseudomonadati</taxon>
        <taxon>Planctomycetota</taxon>
        <taxon>Planctomycetia</taxon>
        <taxon>Gemmatales</taxon>
        <taxon>Gemmataceae</taxon>
        <taxon>Limnoglobus</taxon>
    </lineage>
</organism>
<evidence type="ECO:0000256" key="1">
    <source>
        <dbReference type="SAM" id="MobiDB-lite"/>
    </source>
</evidence>
<dbReference type="KEGG" id="lrs:PX52LOC_00167"/>
<dbReference type="EMBL" id="CP042425">
    <property type="protein sequence ID" value="QEL13313.1"/>
    <property type="molecule type" value="Genomic_DNA"/>
</dbReference>
<reference evidence="3" key="1">
    <citation type="submission" date="2019-08" db="EMBL/GenBank/DDBJ databases">
        <title>Limnoglobus roseus gen. nov., sp. nov., a novel freshwater planctomycete with a giant genome from the family Gemmataceae.</title>
        <authorList>
            <person name="Kulichevskaya I.S."/>
            <person name="Naumoff D.G."/>
            <person name="Miroshnikov K."/>
            <person name="Ivanova A."/>
            <person name="Philippov D.A."/>
            <person name="Hakobyan A."/>
            <person name="Rijpstra I.C."/>
            <person name="Sinninghe Damste J.S."/>
            <person name="Liesack W."/>
            <person name="Dedysh S.N."/>
        </authorList>
    </citation>
    <scope>NUCLEOTIDE SEQUENCE [LARGE SCALE GENOMIC DNA]</scope>
    <source>
        <strain evidence="3">PX52</strain>
    </source>
</reference>
<gene>
    <name evidence="2" type="ORF">PX52LOC_00167</name>
</gene>
<dbReference type="OrthoDB" id="241736at2"/>
<protein>
    <submittedName>
        <fullName evidence="2">Uncharacterized protein</fullName>
    </submittedName>
</protein>
<feature type="region of interest" description="Disordered" evidence="1">
    <location>
        <begin position="249"/>
        <end position="285"/>
    </location>
</feature>
<evidence type="ECO:0000313" key="2">
    <source>
        <dbReference type="EMBL" id="QEL13313.1"/>
    </source>
</evidence>
<name>A0A5C1A4Q7_9BACT</name>
<dbReference type="AlphaFoldDB" id="A0A5C1A4Q7"/>
<dbReference type="Proteomes" id="UP000324974">
    <property type="component" value="Chromosome"/>
</dbReference>
<accession>A0A5C1A4Q7</accession>
<dbReference type="RefSeq" id="WP_149108292.1">
    <property type="nucleotide sequence ID" value="NZ_CP042425.1"/>
</dbReference>